<dbReference type="RefSeq" id="XP_014669387.1">
    <property type="nucleotide sequence ID" value="XM_014813901.1"/>
</dbReference>
<gene>
    <name evidence="10 11" type="primary">LOC106810521</name>
</gene>
<evidence type="ECO:0000259" key="8">
    <source>
        <dbReference type="PROSITE" id="PS50888"/>
    </source>
</evidence>
<evidence type="ECO:0000256" key="7">
    <source>
        <dbReference type="SAM" id="MobiDB-lite"/>
    </source>
</evidence>
<dbReference type="InterPro" id="IPR011598">
    <property type="entry name" value="bHLH_dom"/>
</dbReference>
<name>A0ABM1EB15_PRICU</name>
<protein>
    <submittedName>
        <fullName evidence="10 11">Protein max-like</fullName>
    </submittedName>
</protein>
<keyword evidence="5" id="KW-0804">Transcription</keyword>
<dbReference type="RefSeq" id="XP_014669386.1">
    <property type="nucleotide sequence ID" value="XM_014813900.1"/>
</dbReference>
<sequence>MSDDDQELDMDSDGEDGWDDGMQDMAGGTAVKRAHHNALERKRRVHIKDSFHGLRDSIPAIQGDKASRAVILTKLQNTLRPNA</sequence>
<dbReference type="InterPro" id="IPR036638">
    <property type="entry name" value="HLH_DNA-bd_sf"/>
</dbReference>
<comment type="similarity">
    <text evidence="1">Belongs to the MAX family.</text>
</comment>
<evidence type="ECO:0000256" key="3">
    <source>
        <dbReference type="ARBA" id="ARBA00023125"/>
    </source>
</evidence>
<keyword evidence="6" id="KW-0539">Nucleus</keyword>
<evidence type="ECO:0000256" key="1">
    <source>
        <dbReference type="ARBA" id="ARBA00007628"/>
    </source>
</evidence>
<keyword evidence="3" id="KW-0238">DNA-binding</keyword>
<evidence type="ECO:0000313" key="11">
    <source>
        <dbReference type="RefSeq" id="XP_014669387.1"/>
    </source>
</evidence>
<evidence type="ECO:0000256" key="5">
    <source>
        <dbReference type="ARBA" id="ARBA00023163"/>
    </source>
</evidence>
<evidence type="ECO:0000256" key="6">
    <source>
        <dbReference type="ARBA" id="ARBA00023242"/>
    </source>
</evidence>
<dbReference type="GeneID" id="106810521"/>
<dbReference type="SUPFAM" id="SSF47459">
    <property type="entry name" value="HLH, helix-loop-helix DNA-binding domain"/>
    <property type="match status" value="1"/>
</dbReference>
<feature type="compositionally biased region" description="Acidic residues" evidence="7">
    <location>
        <begin position="1"/>
        <end position="22"/>
    </location>
</feature>
<evidence type="ECO:0000313" key="9">
    <source>
        <dbReference type="Proteomes" id="UP000695022"/>
    </source>
</evidence>
<reference evidence="10 11" key="1">
    <citation type="submission" date="2025-05" db="UniProtKB">
        <authorList>
            <consortium name="RefSeq"/>
        </authorList>
    </citation>
    <scope>IDENTIFICATION</scope>
</reference>
<dbReference type="Pfam" id="PF00010">
    <property type="entry name" value="HLH"/>
    <property type="match status" value="1"/>
</dbReference>
<evidence type="ECO:0000256" key="2">
    <source>
        <dbReference type="ARBA" id="ARBA00023015"/>
    </source>
</evidence>
<keyword evidence="4" id="KW-0010">Activator</keyword>
<dbReference type="Gene3D" id="4.10.280.10">
    <property type="entry name" value="Helix-loop-helix DNA-binding domain"/>
    <property type="match status" value="1"/>
</dbReference>
<keyword evidence="2" id="KW-0805">Transcription regulation</keyword>
<feature type="region of interest" description="Disordered" evidence="7">
    <location>
        <begin position="1"/>
        <end position="36"/>
    </location>
</feature>
<evidence type="ECO:0000313" key="10">
    <source>
        <dbReference type="RefSeq" id="XP_014669386.1"/>
    </source>
</evidence>
<evidence type="ECO:0000256" key="4">
    <source>
        <dbReference type="ARBA" id="ARBA00023159"/>
    </source>
</evidence>
<organism evidence="9 10">
    <name type="scientific">Priapulus caudatus</name>
    <name type="common">Priapulid worm</name>
    <dbReference type="NCBI Taxonomy" id="37621"/>
    <lineage>
        <taxon>Eukaryota</taxon>
        <taxon>Metazoa</taxon>
        <taxon>Ecdysozoa</taxon>
        <taxon>Scalidophora</taxon>
        <taxon>Priapulida</taxon>
        <taxon>Priapulimorpha</taxon>
        <taxon>Priapulimorphida</taxon>
        <taxon>Priapulidae</taxon>
        <taxon>Priapulus</taxon>
    </lineage>
</organism>
<dbReference type="Proteomes" id="UP000695022">
    <property type="component" value="Unplaced"/>
</dbReference>
<proteinExistence type="inferred from homology"/>
<dbReference type="PROSITE" id="PS50888">
    <property type="entry name" value="BHLH"/>
    <property type="match status" value="1"/>
</dbReference>
<accession>A0ABM1EB15</accession>
<feature type="domain" description="BHLH" evidence="8">
    <location>
        <begin position="31"/>
        <end position="82"/>
    </location>
</feature>
<dbReference type="PANTHER" id="PTHR10328">
    <property type="entry name" value="PROTEIN MAX MYC-ASSOCIATED FACTOR X"/>
    <property type="match status" value="1"/>
</dbReference>
<keyword evidence="9" id="KW-1185">Reference proteome</keyword>
<dbReference type="PANTHER" id="PTHR10328:SF3">
    <property type="entry name" value="PROTEIN MAX"/>
    <property type="match status" value="1"/>
</dbReference>